<proteinExistence type="predicted"/>
<dbReference type="EMBL" id="MH460463">
    <property type="protein sequence ID" value="AXG67339.1"/>
    <property type="molecule type" value="Genomic_DNA"/>
</dbReference>
<evidence type="ECO:0000313" key="1">
    <source>
        <dbReference type="EMBL" id="AXG67339.1"/>
    </source>
</evidence>
<sequence length="228" mass="25582">MNINITTLYKMQFQLLKPLSPRQEYALVVLLCDNVQDGDVAALAQVIVRDYPHVARLYDAFAAANQYENAVPFIVPVLNSEEVTEEIFCIRNHALVVAPGLRDSLYQALTRVVMMRETPDELLMREGAELILVHDALPFLLGQFVDSMLDAYNCGVLPMVIRPTKDQQAMRDDRLLSFEMLRDNNMFSGSLDFTKALQPSEKAKAIAAQLISRLRGVKPAHGFDAVAQ</sequence>
<protein>
    <submittedName>
        <fullName evidence="1">Uncharacterized protein</fullName>
    </submittedName>
</protein>
<reference evidence="1 2" key="1">
    <citation type="journal article" date="2018" name="Front. Microbiol.">
        <title>Jumbo Bacteriophages Are Represented Within an Increasing Diversity of Environmental Viruses Infecting the Emerging Phytopathogen, Dickeya solani.</title>
        <authorList>
            <person name="Day A.W."/>
            <person name="Ahn J."/>
            <person name="Salmond G.P.C."/>
        </authorList>
    </citation>
    <scope>NUCLEOTIDE SEQUENCE [LARGE SCALE GENOMIC DNA]</scope>
</reference>
<dbReference type="Proteomes" id="UP000262440">
    <property type="component" value="Segment"/>
</dbReference>
<evidence type="ECO:0000313" key="2">
    <source>
        <dbReference type="Proteomes" id="UP000262440"/>
    </source>
</evidence>
<accession>A0A384ZYP6</accession>
<gene>
    <name evidence="1" type="ORF">AD1_295</name>
</gene>
<keyword evidence="2" id="KW-1185">Reference proteome</keyword>
<name>A0A384ZYP6_9CAUD</name>
<organism evidence="1 2">
    <name type="scientific">Dickeya phage vB_DsoM_AD1</name>
    <dbReference type="NCBI Taxonomy" id="2283029"/>
    <lineage>
        <taxon>Viruses</taxon>
        <taxon>Duplodnaviria</taxon>
        <taxon>Heunggongvirae</taxon>
        <taxon>Uroviricota</taxon>
        <taxon>Caudoviricetes</taxon>
        <taxon>Alexandravirus</taxon>
        <taxon>Alexandravirus AD1</taxon>
    </lineage>
</organism>